<dbReference type="AlphaFoldDB" id="A0A0L0GEJ0"/>
<dbReference type="Proteomes" id="UP000054560">
    <property type="component" value="Unassembled WGS sequence"/>
</dbReference>
<dbReference type="InterPro" id="IPR011009">
    <property type="entry name" value="Kinase-like_dom_sf"/>
</dbReference>
<organism evidence="5 6">
    <name type="scientific">Sphaeroforma arctica JP610</name>
    <dbReference type="NCBI Taxonomy" id="667725"/>
    <lineage>
        <taxon>Eukaryota</taxon>
        <taxon>Ichthyosporea</taxon>
        <taxon>Ichthyophonida</taxon>
        <taxon>Sphaeroforma</taxon>
    </lineage>
</organism>
<keyword evidence="1" id="KW-0547">Nucleotide-binding</keyword>
<keyword evidence="5" id="KW-0808">Transferase</keyword>
<evidence type="ECO:0000313" key="6">
    <source>
        <dbReference type="Proteomes" id="UP000054560"/>
    </source>
</evidence>
<keyword evidence="6" id="KW-1185">Reference proteome</keyword>
<feature type="compositionally biased region" description="Polar residues" evidence="3">
    <location>
        <begin position="479"/>
        <end position="494"/>
    </location>
</feature>
<feature type="region of interest" description="Disordered" evidence="3">
    <location>
        <begin position="637"/>
        <end position="667"/>
    </location>
</feature>
<dbReference type="GO" id="GO:0005524">
    <property type="term" value="F:ATP binding"/>
    <property type="evidence" value="ECO:0007669"/>
    <property type="project" value="UniProtKB-KW"/>
</dbReference>
<protein>
    <submittedName>
        <fullName evidence="5">CAMK/CAMKL protein kinase</fullName>
    </submittedName>
</protein>
<dbReference type="GO" id="GO:0004674">
    <property type="term" value="F:protein serine/threonine kinase activity"/>
    <property type="evidence" value="ECO:0007669"/>
    <property type="project" value="TreeGrafter"/>
</dbReference>
<proteinExistence type="predicted"/>
<feature type="compositionally biased region" description="Polar residues" evidence="3">
    <location>
        <begin position="638"/>
        <end position="648"/>
    </location>
</feature>
<dbReference type="PROSITE" id="PS00109">
    <property type="entry name" value="PROTEIN_KINASE_TYR"/>
    <property type="match status" value="1"/>
</dbReference>
<dbReference type="PANTHER" id="PTHR24346:SF30">
    <property type="entry name" value="MATERNAL EMBRYONIC LEUCINE ZIPPER KINASE"/>
    <property type="match status" value="1"/>
</dbReference>
<keyword evidence="5" id="KW-0418">Kinase</keyword>
<sequence length="753" mass="80970">MNPITTRLVLREKETMKRVQGHPYIVKLFEIFEDDKNVYLVLEYIEGINIKEYLKEYGAFSESRAAVFLARAVLGIMHCHKSGVVHRDISLNNIMVTSDDNPKIVDFGLSAMTQRGPLDGNMFVESCGSAFFTPPEVYAAKYGVRYEGEGVDVWALGVVLHVLVSNRLPFNGRFTQCRAGVGYKPPRNASEDCKDLLLAMISSTPDNRITLAQVLRHPFIAQHIDGEDINSLACMPRPDLRPAMHREAMDVLANMYAQRCGGSTGGITDTGLAQYLEDVETALARRVYNHVSVSYHMVMSEIERRESGAILRHRDNERRKRDATNAAMVPPSYTQPEVSSVPTSSGTKEMKSATSIVCAPPGCVGVKASVGKTTNPNAQIDMTGRMKDLRLTRNTQQDGGTPTGAGTCTKKSFCDNQENLKHISAMVQYNPKQSKPRTRIPSQSPGMVRSASVHQQTLGRTTHQRSLSITPRQLGPHATGQSQYSQPTGDAGSTSTMNTHVHMPIDSTTPPSPSLYNFMSFESVAGLGSNLASDNLALFTASELQLPQSAGAFRTACGVHSFSPTLGKPSTSAGHARVQTHARGTGGLGMSTSASSSSYSVVSTVGGVPVQPFPDMQSHSLDILVGGGGGGVGLDPSSPHSVTKLSRGTDQRVAGVAPNSETSPPLVGRGRYSLAHTGAVPSSVQRPSTTALNITTSTQSPLSRPSFFKFGTIASTPEDAQGANERAQTRRTSEQLQQQCALTTVPVAATKEM</sequence>
<dbReference type="InterPro" id="IPR000719">
    <property type="entry name" value="Prot_kinase_dom"/>
</dbReference>
<dbReference type="GO" id="GO:0005737">
    <property type="term" value="C:cytoplasm"/>
    <property type="evidence" value="ECO:0007669"/>
    <property type="project" value="TreeGrafter"/>
</dbReference>
<evidence type="ECO:0000313" key="5">
    <source>
        <dbReference type="EMBL" id="KNC87309.1"/>
    </source>
</evidence>
<dbReference type="RefSeq" id="XP_014161211.1">
    <property type="nucleotide sequence ID" value="XM_014305736.1"/>
</dbReference>
<dbReference type="PANTHER" id="PTHR24346">
    <property type="entry name" value="MAP/MICROTUBULE AFFINITY-REGULATING KINASE"/>
    <property type="match status" value="1"/>
</dbReference>
<dbReference type="SUPFAM" id="SSF56112">
    <property type="entry name" value="Protein kinase-like (PK-like)"/>
    <property type="match status" value="1"/>
</dbReference>
<dbReference type="GO" id="GO:0035556">
    <property type="term" value="P:intracellular signal transduction"/>
    <property type="evidence" value="ECO:0007669"/>
    <property type="project" value="TreeGrafter"/>
</dbReference>
<keyword evidence="2" id="KW-0067">ATP-binding</keyword>
<feature type="region of interest" description="Disordered" evidence="3">
    <location>
        <begin position="428"/>
        <end position="494"/>
    </location>
</feature>
<name>A0A0L0GEJ0_9EUKA</name>
<dbReference type="EMBL" id="KQ241614">
    <property type="protein sequence ID" value="KNC87309.1"/>
    <property type="molecule type" value="Genomic_DNA"/>
</dbReference>
<evidence type="ECO:0000259" key="4">
    <source>
        <dbReference type="PROSITE" id="PS50011"/>
    </source>
</evidence>
<reference evidence="5 6" key="1">
    <citation type="submission" date="2011-02" db="EMBL/GenBank/DDBJ databases">
        <title>The Genome Sequence of Sphaeroforma arctica JP610.</title>
        <authorList>
            <consortium name="The Broad Institute Genome Sequencing Platform"/>
            <person name="Russ C."/>
            <person name="Cuomo C."/>
            <person name="Young S.K."/>
            <person name="Zeng Q."/>
            <person name="Gargeya S."/>
            <person name="Alvarado L."/>
            <person name="Berlin A."/>
            <person name="Chapman S.B."/>
            <person name="Chen Z."/>
            <person name="Freedman E."/>
            <person name="Gellesch M."/>
            <person name="Goldberg J."/>
            <person name="Griggs A."/>
            <person name="Gujja S."/>
            <person name="Heilman E."/>
            <person name="Heiman D."/>
            <person name="Howarth C."/>
            <person name="Mehta T."/>
            <person name="Neiman D."/>
            <person name="Pearson M."/>
            <person name="Roberts A."/>
            <person name="Saif S."/>
            <person name="Shea T."/>
            <person name="Shenoy N."/>
            <person name="Sisk P."/>
            <person name="Stolte C."/>
            <person name="Sykes S."/>
            <person name="White J."/>
            <person name="Yandava C."/>
            <person name="Burger G."/>
            <person name="Gray M.W."/>
            <person name="Holland P.W.H."/>
            <person name="King N."/>
            <person name="Lang F.B.F."/>
            <person name="Roger A.J."/>
            <person name="Ruiz-Trillo I."/>
            <person name="Haas B."/>
            <person name="Nusbaum C."/>
            <person name="Birren B."/>
        </authorList>
    </citation>
    <scope>NUCLEOTIDE SEQUENCE [LARGE SCALE GENOMIC DNA]</scope>
    <source>
        <strain evidence="5 6">JP610</strain>
    </source>
</reference>
<dbReference type="STRING" id="667725.A0A0L0GEJ0"/>
<dbReference type="OrthoDB" id="1738954at2759"/>
<dbReference type="Gene3D" id="1.10.510.10">
    <property type="entry name" value="Transferase(Phosphotransferase) domain 1"/>
    <property type="match status" value="1"/>
</dbReference>
<evidence type="ECO:0000256" key="1">
    <source>
        <dbReference type="ARBA" id="ARBA00022741"/>
    </source>
</evidence>
<feature type="compositionally biased region" description="Polar residues" evidence="3">
    <location>
        <begin position="332"/>
        <end position="347"/>
    </location>
</feature>
<dbReference type="GeneID" id="25901055"/>
<dbReference type="PROSITE" id="PS50011">
    <property type="entry name" value="PROTEIN_KINASE_DOM"/>
    <property type="match status" value="1"/>
</dbReference>
<dbReference type="eggNOG" id="KOG0586">
    <property type="taxonomic scope" value="Eukaryota"/>
</dbReference>
<evidence type="ECO:0000256" key="3">
    <source>
        <dbReference type="SAM" id="MobiDB-lite"/>
    </source>
</evidence>
<feature type="domain" description="Protein kinase" evidence="4">
    <location>
        <begin position="1"/>
        <end position="220"/>
    </location>
</feature>
<gene>
    <name evidence="5" type="ORF">SARC_00551</name>
</gene>
<feature type="compositionally biased region" description="Polar residues" evidence="3">
    <location>
        <begin position="452"/>
        <end position="471"/>
    </location>
</feature>
<feature type="region of interest" description="Disordered" evidence="3">
    <location>
        <begin position="316"/>
        <end position="347"/>
    </location>
</feature>
<dbReference type="Pfam" id="PF00069">
    <property type="entry name" value="Pkinase"/>
    <property type="match status" value="1"/>
</dbReference>
<evidence type="ECO:0000256" key="2">
    <source>
        <dbReference type="ARBA" id="ARBA00022840"/>
    </source>
</evidence>
<accession>A0A0L0GEJ0</accession>
<dbReference type="InterPro" id="IPR008266">
    <property type="entry name" value="Tyr_kinase_AS"/>
</dbReference>